<keyword evidence="1" id="KW-1133">Transmembrane helix</keyword>
<dbReference type="EMBL" id="NSKE01000006">
    <property type="protein sequence ID" value="PAU94040.1"/>
    <property type="molecule type" value="Genomic_DNA"/>
</dbReference>
<dbReference type="Proteomes" id="UP000218831">
    <property type="component" value="Unassembled WGS sequence"/>
</dbReference>
<name>A0A2A2GA53_9BACT</name>
<organism evidence="2 3">
    <name type="scientific">Fodinibius salipaludis</name>
    <dbReference type="NCBI Taxonomy" id="2032627"/>
    <lineage>
        <taxon>Bacteria</taxon>
        <taxon>Pseudomonadati</taxon>
        <taxon>Balneolota</taxon>
        <taxon>Balneolia</taxon>
        <taxon>Balneolales</taxon>
        <taxon>Balneolaceae</taxon>
        <taxon>Fodinibius</taxon>
    </lineage>
</organism>
<accession>A0A2A2GA53</accession>
<keyword evidence="1" id="KW-0472">Membrane</keyword>
<comment type="caution">
    <text evidence="2">The sequence shown here is derived from an EMBL/GenBank/DDBJ whole genome shotgun (WGS) entry which is preliminary data.</text>
</comment>
<reference evidence="2 3" key="1">
    <citation type="submission" date="2017-08" db="EMBL/GenBank/DDBJ databases">
        <title>Aliifodinibius alkalisoli sp. nov., isolated from saline alkaline soil.</title>
        <authorList>
            <person name="Liu D."/>
            <person name="Zhang G."/>
        </authorList>
    </citation>
    <scope>NUCLEOTIDE SEQUENCE [LARGE SCALE GENOMIC DNA]</scope>
    <source>
        <strain evidence="2 3">WN023</strain>
    </source>
</reference>
<evidence type="ECO:0000256" key="1">
    <source>
        <dbReference type="SAM" id="Phobius"/>
    </source>
</evidence>
<sequence length="117" mass="13321">MKSLVKSEELVMFLFAGFLFWNTDFAWWWFPALLLVPDISMIGYAINNKIGAYFYNLAHHKGLALLVYIVGFVMESPATELAGIILFAHSSMDRLFGYGLKHINSFRDTHLGKIGRS</sequence>
<protein>
    <recommendedName>
        <fullName evidence="4">DUF4260 domain-containing protein</fullName>
    </recommendedName>
</protein>
<evidence type="ECO:0000313" key="3">
    <source>
        <dbReference type="Proteomes" id="UP000218831"/>
    </source>
</evidence>
<keyword evidence="3" id="KW-1185">Reference proteome</keyword>
<feature type="transmembrane region" description="Helical" evidence="1">
    <location>
        <begin position="65"/>
        <end position="88"/>
    </location>
</feature>
<dbReference type="AlphaFoldDB" id="A0A2A2GA53"/>
<gene>
    <name evidence="2" type="ORF">CK503_09755</name>
</gene>
<dbReference type="Pfam" id="PF14079">
    <property type="entry name" value="DUF4260"/>
    <property type="match status" value="1"/>
</dbReference>
<proteinExistence type="predicted"/>
<evidence type="ECO:0000313" key="2">
    <source>
        <dbReference type="EMBL" id="PAU94040.1"/>
    </source>
</evidence>
<dbReference type="InterPro" id="IPR025356">
    <property type="entry name" value="DUF4260"/>
</dbReference>
<evidence type="ECO:0008006" key="4">
    <source>
        <dbReference type="Google" id="ProtNLM"/>
    </source>
</evidence>
<keyword evidence="1" id="KW-0812">Transmembrane</keyword>
<dbReference type="OrthoDB" id="9813911at2"/>